<sequence length="147" mass="16220">MVINDHTGTAVNLYEISQETGIVIFTYPAASTPGCNSVKVKILIILGTKQVCFFRDSYQSFTNLGYKVFGLSNDTSKKNNTFYTKQKLNYPLLSDPEAKLIKFLGANNGSAHKAIRSAFILKDGKLVHSNIKVGPEPSKDWALKMIA</sequence>
<dbReference type="Proteomes" id="UP001165960">
    <property type="component" value="Unassembled WGS sequence"/>
</dbReference>
<evidence type="ECO:0000313" key="2">
    <source>
        <dbReference type="Proteomes" id="UP001165960"/>
    </source>
</evidence>
<gene>
    <name evidence="1" type="ORF">DSO57_1036028</name>
</gene>
<accession>A0ACC2U8E2</accession>
<organism evidence="1 2">
    <name type="scientific">Entomophthora muscae</name>
    <dbReference type="NCBI Taxonomy" id="34485"/>
    <lineage>
        <taxon>Eukaryota</taxon>
        <taxon>Fungi</taxon>
        <taxon>Fungi incertae sedis</taxon>
        <taxon>Zoopagomycota</taxon>
        <taxon>Entomophthoromycotina</taxon>
        <taxon>Entomophthoromycetes</taxon>
        <taxon>Entomophthorales</taxon>
        <taxon>Entomophthoraceae</taxon>
        <taxon>Entomophthora</taxon>
    </lineage>
</organism>
<keyword evidence="2" id="KW-1185">Reference proteome</keyword>
<dbReference type="EMBL" id="QTSX02001044">
    <property type="protein sequence ID" value="KAJ9083304.1"/>
    <property type="molecule type" value="Genomic_DNA"/>
</dbReference>
<name>A0ACC2U8E2_9FUNG</name>
<evidence type="ECO:0000313" key="1">
    <source>
        <dbReference type="EMBL" id="KAJ9083304.1"/>
    </source>
</evidence>
<comment type="caution">
    <text evidence="1">The sequence shown here is derived from an EMBL/GenBank/DDBJ whole genome shotgun (WGS) entry which is preliminary data.</text>
</comment>
<protein>
    <submittedName>
        <fullName evidence="1">Uncharacterized protein</fullName>
    </submittedName>
</protein>
<reference evidence="1" key="1">
    <citation type="submission" date="2022-04" db="EMBL/GenBank/DDBJ databases">
        <title>Genome of the entomopathogenic fungus Entomophthora muscae.</title>
        <authorList>
            <person name="Elya C."/>
            <person name="Lovett B.R."/>
            <person name="Lee E."/>
            <person name="Macias A.M."/>
            <person name="Hajek A.E."/>
            <person name="De Bivort B.L."/>
            <person name="Kasson M.T."/>
            <person name="De Fine Licht H.H."/>
            <person name="Stajich J.E."/>
        </authorList>
    </citation>
    <scope>NUCLEOTIDE SEQUENCE</scope>
    <source>
        <strain evidence="1">Berkeley</strain>
    </source>
</reference>
<proteinExistence type="predicted"/>